<feature type="transmembrane region" description="Helical" evidence="6">
    <location>
        <begin position="12"/>
        <end position="33"/>
    </location>
</feature>
<evidence type="ECO:0000313" key="8">
    <source>
        <dbReference type="Proteomes" id="UP001139887"/>
    </source>
</evidence>
<keyword evidence="3 6" id="KW-0812">Transmembrane</keyword>
<keyword evidence="8" id="KW-1185">Reference proteome</keyword>
<comment type="similarity">
    <text evidence="2">Belongs to the CLPTM1 family.</text>
</comment>
<dbReference type="Pfam" id="PF05602">
    <property type="entry name" value="CLPTM1"/>
    <property type="match status" value="1"/>
</dbReference>
<dbReference type="PANTHER" id="PTHR21347:SF0">
    <property type="entry name" value="LIPID SCRAMBLASE CLPTM1L"/>
    <property type="match status" value="1"/>
</dbReference>
<name>A0A9W8IE79_9FUNG</name>
<dbReference type="GO" id="GO:0012505">
    <property type="term" value="C:endomembrane system"/>
    <property type="evidence" value="ECO:0007669"/>
    <property type="project" value="TreeGrafter"/>
</dbReference>
<evidence type="ECO:0000256" key="3">
    <source>
        <dbReference type="ARBA" id="ARBA00022692"/>
    </source>
</evidence>
<sequence>MAGRVSKVLSISAIVVFGWYMFTMVRLVLQLFYPTTHIPLIKPLPRVSKDAVVHRMAWQPPFEYDVRMYVSPLESFSDRSAFLNQSQLVWNIDAQSIEQRYPQFSTRLKIDIPDEQQMTNSSSLFAFLFVQRAKGQLDLSDPLLAYARAPLMSIRERIVNRKHSLIEGTSETTKDGESGVWVPHGKTRISWEIVLEDNEFSAWMLPLDIVPLLRIRQSGKGQEYIPLLWENPLATREQHWTPLTNHSKVSRKQRLSTHINVDASLRGIGLGWLRLCNYVFHGLQELRSPRSLIQYSESDVDSLKEMVFEVNPTMLAITMAAMALHMLFEFLAYKEDVSFWSNRSSEGLHGISRSSVIMGVVSAWISLLYMWDRRKETNVVVLAGAAVGAMVEAWKATKVLRLEDIWPFGRARETSSKKEPEGERAQVQREVDQQTGWWMSRVCMPLMAVYAAVSLVWQQHESYMSWLLSVSLVTVYSLEFIQMWPQLLINHRLRTVDMLPLTAFLYRFLTTFIDDLYALVVPMPLIERIGTLRDDLVFVVLCYQWLKFPRRKEKAD</sequence>
<proteinExistence type="inferred from homology"/>
<comment type="caution">
    <text evidence="7">The sequence shown here is derived from an EMBL/GenBank/DDBJ whole genome shotgun (WGS) entry which is preliminary data.</text>
</comment>
<evidence type="ECO:0000256" key="6">
    <source>
        <dbReference type="SAM" id="Phobius"/>
    </source>
</evidence>
<reference evidence="7" key="1">
    <citation type="submission" date="2022-07" db="EMBL/GenBank/DDBJ databases">
        <title>Phylogenomic reconstructions and comparative analyses of Kickxellomycotina fungi.</title>
        <authorList>
            <person name="Reynolds N.K."/>
            <person name="Stajich J.E."/>
            <person name="Barry K."/>
            <person name="Grigoriev I.V."/>
            <person name="Crous P."/>
            <person name="Smith M.E."/>
        </authorList>
    </citation>
    <scope>NUCLEOTIDE SEQUENCE</scope>
    <source>
        <strain evidence="7">NRRL 1566</strain>
    </source>
</reference>
<protein>
    <submittedName>
        <fullName evidence="7">Cleft lip and palate associated transmembrane protein 1</fullName>
    </submittedName>
</protein>
<keyword evidence="5 6" id="KW-0472">Membrane</keyword>
<dbReference type="Proteomes" id="UP001139887">
    <property type="component" value="Unassembled WGS sequence"/>
</dbReference>
<comment type="subcellular location">
    <subcellularLocation>
        <location evidence="1">Membrane</location>
        <topology evidence="1">Multi-pass membrane protein</topology>
    </subcellularLocation>
</comment>
<evidence type="ECO:0000313" key="7">
    <source>
        <dbReference type="EMBL" id="KAJ2852682.1"/>
    </source>
</evidence>
<evidence type="ECO:0000256" key="5">
    <source>
        <dbReference type="ARBA" id="ARBA00023136"/>
    </source>
</evidence>
<dbReference type="OrthoDB" id="378564at2759"/>
<dbReference type="GO" id="GO:0016020">
    <property type="term" value="C:membrane"/>
    <property type="evidence" value="ECO:0007669"/>
    <property type="project" value="UniProtKB-SubCell"/>
</dbReference>
<organism evidence="7 8">
    <name type="scientific">Coemansia brasiliensis</name>
    <dbReference type="NCBI Taxonomy" id="2650707"/>
    <lineage>
        <taxon>Eukaryota</taxon>
        <taxon>Fungi</taxon>
        <taxon>Fungi incertae sedis</taxon>
        <taxon>Zoopagomycota</taxon>
        <taxon>Kickxellomycotina</taxon>
        <taxon>Kickxellomycetes</taxon>
        <taxon>Kickxellales</taxon>
        <taxon>Kickxellaceae</taxon>
        <taxon>Coemansia</taxon>
    </lineage>
</organism>
<dbReference type="EMBL" id="JANBUW010000001">
    <property type="protein sequence ID" value="KAJ2852682.1"/>
    <property type="molecule type" value="Genomic_DNA"/>
</dbReference>
<accession>A0A9W8IE79</accession>
<dbReference type="AlphaFoldDB" id="A0A9W8IE79"/>
<dbReference type="PANTHER" id="PTHR21347">
    <property type="entry name" value="CLEFT LIP AND PALATE ASSOCIATED TRANSMEMBRANE PROTEIN-RELATED"/>
    <property type="match status" value="1"/>
</dbReference>
<dbReference type="InterPro" id="IPR008429">
    <property type="entry name" value="CLPTM1"/>
</dbReference>
<evidence type="ECO:0000256" key="1">
    <source>
        <dbReference type="ARBA" id="ARBA00004141"/>
    </source>
</evidence>
<evidence type="ECO:0000256" key="4">
    <source>
        <dbReference type="ARBA" id="ARBA00022989"/>
    </source>
</evidence>
<gene>
    <name evidence="7" type="primary">CLPTM1L</name>
    <name evidence="7" type="ORF">IWW36_000039</name>
</gene>
<evidence type="ECO:0000256" key="2">
    <source>
        <dbReference type="ARBA" id="ARBA00009310"/>
    </source>
</evidence>
<keyword evidence="4 6" id="KW-1133">Transmembrane helix</keyword>